<proteinExistence type="predicted"/>
<feature type="transmembrane region" description="Helical" evidence="1">
    <location>
        <begin position="84"/>
        <end position="104"/>
    </location>
</feature>
<evidence type="ECO:0000313" key="3">
    <source>
        <dbReference type="Proteomes" id="UP000233727"/>
    </source>
</evidence>
<dbReference type="Pfam" id="PF20357">
    <property type="entry name" value="DUF6652"/>
    <property type="match status" value="1"/>
</dbReference>
<dbReference type="EMBL" id="PCGY01000002">
    <property type="protein sequence ID" value="PKU93412.1"/>
    <property type="molecule type" value="Genomic_DNA"/>
</dbReference>
<evidence type="ECO:0000256" key="1">
    <source>
        <dbReference type="SAM" id="Phobius"/>
    </source>
</evidence>
<keyword evidence="1" id="KW-0472">Membrane</keyword>
<dbReference type="RefSeq" id="WP_143252708.1">
    <property type="nucleotide sequence ID" value="NZ_PCGY01000002.1"/>
</dbReference>
<comment type="caution">
    <text evidence="2">The sequence shown here is derived from an EMBL/GenBank/DDBJ whole genome shotgun (WGS) entry which is preliminary data.</text>
</comment>
<feature type="transmembrane region" description="Helical" evidence="1">
    <location>
        <begin position="149"/>
        <end position="170"/>
    </location>
</feature>
<keyword evidence="1" id="KW-0812">Transmembrane</keyword>
<dbReference type="AlphaFoldDB" id="A0A2N3QP59"/>
<organism evidence="2 3">
    <name type="scientific">Bifidobacterium thermophilum</name>
    <dbReference type="NCBI Taxonomy" id="33905"/>
    <lineage>
        <taxon>Bacteria</taxon>
        <taxon>Bacillati</taxon>
        <taxon>Actinomycetota</taxon>
        <taxon>Actinomycetes</taxon>
        <taxon>Bifidobacteriales</taxon>
        <taxon>Bifidobacteriaceae</taxon>
        <taxon>Bifidobacterium</taxon>
    </lineage>
</organism>
<feature type="transmembrane region" description="Helical" evidence="1">
    <location>
        <begin position="42"/>
        <end position="63"/>
    </location>
</feature>
<protein>
    <submittedName>
        <fullName evidence="2">Uncharacterized protein</fullName>
    </submittedName>
</protein>
<feature type="transmembrane region" description="Helical" evidence="1">
    <location>
        <begin position="116"/>
        <end position="137"/>
    </location>
</feature>
<dbReference type="InterPro" id="IPR046594">
    <property type="entry name" value="DUF6652"/>
</dbReference>
<keyword evidence="1" id="KW-1133">Transmembrane helix</keyword>
<evidence type="ECO:0000313" key="2">
    <source>
        <dbReference type="EMBL" id="PKU93412.1"/>
    </source>
</evidence>
<dbReference type="Proteomes" id="UP000233727">
    <property type="component" value="Unassembled WGS sequence"/>
</dbReference>
<sequence length="218" mass="23428">MNAKHSLTALTVFEAAQPYVFWLLVMFPEMNLDEDGRFLDAIPWVSICWVVATVIVGGVYVWLSRGGEFRTLARNAMIIKLVHIPYYLLVFALAVVSIVLSLKIPFITLTVWAECFVADATLIVTSGLYELAAVIAGVRCKRMTGGQGVVFAIAGFLFCVDVVIAVVTYVKSREVVTVGARPGNGVGVAPGVGADAMPSGWAGVRPGSSPSEPVGRWY</sequence>
<name>A0A2N3QP59_9BIFI</name>
<gene>
    <name evidence="2" type="ORF">CQR47_0186</name>
</gene>
<accession>A0A2N3QP59</accession>
<reference evidence="2 3" key="1">
    <citation type="submission" date="2017-10" db="EMBL/GenBank/DDBJ databases">
        <title>Bifidobacterium genomics.</title>
        <authorList>
            <person name="Lugli G.A."/>
            <person name="Milani C."/>
            <person name="Mancabelli L."/>
        </authorList>
    </citation>
    <scope>NUCLEOTIDE SEQUENCE [LARGE SCALE GENOMIC DNA]</scope>
    <source>
        <strain evidence="2 3">1542B</strain>
    </source>
</reference>